<sequence length="661" mass="70562">MGLSKLLVVAAHVIGLVGAQTASTPPAPTFTGSPSTCNKWYVIANGDTCATVEAKFGITHSQFIGWNPAVSNDCITNFWLGQAYCVGAYCVGLGPLVSATPTTSAAPGESTPPGPTFTGSPSNCNKWYLVVSGDDCSKVEASFGLTHAQFLAWNPAISSDCQTNFWPGQAYCVGVGAVVSTSSTSRSSSSTSSPSTTSMPTVTTPYSTRYPVTNQTIVQPTYSTDWPPTQTQAGQPQYCSQWHLVQPGETCNGIIGEYITWMSPEDFYAWNPAINSVDCSGLYVMYWVCVGIQPQTQYELPYETGPANATIEIPPYFTWTPTPTPTESPVFKPTPTQGALPSNCNAYVQAQAGDTCRTILATYTFITEAQFFEWNPFLNGNCDGLWQSYWYCVMAFDWSSLPLPATETTTPSPVPTDTTPECRAWYLATGTDDCAFIASIFGTFSRDQFIAWNPSVGTECQSIRRDMYYCVAIPGTPTTRSAPVSEPTTPPERPTQPGVAADCGAWWLVADEDTCASIAVHNGVSETELGAWNPALGSACAGLEKGYYICVGLQGDGSTSEPPVSPPATTTSSSSRISSTSTSAPPSTTTSAGGVATPTPVREGMVQGCKRFYFVKSGDGCWDIANTHGIALSDFYAWNPVVNTGGECWGLWPDYYVCVGI</sequence>
<keyword evidence="9" id="KW-1185">Reference proteome</keyword>
<keyword evidence="1" id="KW-0147">Chitin-binding</keyword>
<feature type="domain" description="LysM" evidence="7">
    <location>
        <begin position="505"/>
        <end position="551"/>
    </location>
</feature>
<feature type="domain" description="LysM" evidence="7">
    <location>
        <begin position="126"/>
        <end position="173"/>
    </location>
</feature>
<evidence type="ECO:0000256" key="6">
    <source>
        <dbReference type="SAM" id="SignalP"/>
    </source>
</evidence>
<organism evidence="8 9">
    <name type="scientific">Echria macrotheca</name>
    <dbReference type="NCBI Taxonomy" id="438768"/>
    <lineage>
        <taxon>Eukaryota</taxon>
        <taxon>Fungi</taxon>
        <taxon>Dikarya</taxon>
        <taxon>Ascomycota</taxon>
        <taxon>Pezizomycotina</taxon>
        <taxon>Sordariomycetes</taxon>
        <taxon>Sordariomycetidae</taxon>
        <taxon>Sordariales</taxon>
        <taxon>Schizotheciaceae</taxon>
        <taxon>Echria</taxon>
    </lineage>
</organism>
<accession>A0AAJ0BIC0</accession>
<feature type="domain" description="LysM" evidence="7">
    <location>
        <begin position="611"/>
        <end position="659"/>
    </location>
</feature>
<dbReference type="CDD" id="cd00118">
    <property type="entry name" value="LysM"/>
    <property type="match status" value="5"/>
</dbReference>
<evidence type="ECO:0000313" key="8">
    <source>
        <dbReference type="EMBL" id="KAK1758814.1"/>
    </source>
</evidence>
<evidence type="ECO:0000256" key="5">
    <source>
        <dbReference type="SAM" id="MobiDB-lite"/>
    </source>
</evidence>
<evidence type="ECO:0000256" key="3">
    <source>
        <dbReference type="ARBA" id="ARBA00023026"/>
    </source>
</evidence>
<reference evidence="8" key="1">
    <citation type="submission" date="2023-06" db="EMBL/GenBank/DDBJ databases">
        <title>Genome-scale phylogeny and comparative genomics of the fungal order Sordariales.</title>
        <authorList>
            <consortium name="Lawrence Berkeley National Laboratory"/>
            <person name="Hensen N."/>
            <person name="Bonometti L."/>
            <person name="Westerberg I."/>
            <person name="Brannstrom I.O."/>
            <person name="Guillou S."/>
            <person name="Cros-Aarteil S."/>
            <person name="Calhoun S."/>
            <person name="Haridas S."/>
            <person name="Kuo A."/>
            <person name="Mondo S."/>
            <person name="Pangilinan J."/>
            <person name="Riley R."/>
            <person name="Labutti K."/>
            <person name="Andreopoulos B."/>
            <person name="Lipzen A."/>
            <person name="Chen C."/>
            <person name="Yanf M."/>
            <person name="Daum C."/>
            <person name="Ng V."/>
            <person name="Clum A."/>
            <person name="Steindorff A."/>
            <person name="Ohm R."/>
            <person name="Martin F."/>
            <person name="Silar P."/>
            <person name="Natvig D."/>
            <person name="Lalanne C."/>
            <person name="Gautier V."/>
            <person name="Ament-Velasquez S.L."/>
            <person name="Kruys A."/>
            <person name="Hutchinson M.I."/>
            <person name="Powell A.J."/>
            <person name="Barry K."/>
            <person name="Miller A.N."/>
            <person name="Grigoriev I.V."/>
            <person name="Debuchy R."/>
            <person name="Gladieux P."/>
            <person name="Thoren M.H."/>
            <person name="Johannesson H."/>
        </authorList>
    </citation>
    <scope>NUCLEOTIDE SEQUENCE</scope>
    <source>
        <strain evidence="8">PSN4</strain>
    </source>
</reference>
<feature type="chain" id="PRO_5042538299" evidence="6">
    <location>
        <begin position="20"/>
        <end position="661"/>
    </location>
</feature>
<dbReference type="InterPro" id="IPR052210">
    <property type="entry name" value="LysM1-like"/>
</dbReference>
<comment type="similarity">
    <text evidence="4">Belongs to the secreted LysM effector family.</text>
</comment>
<dbReference type="Gene3D" id="3.10.350.10">
    <property type="entry name" value="LysM domain"/>
    <property type="match status" value="7"/>
</dbReference>
<dbReference type="SMART" id="SM00257">
    <property type="entry name" value="LysM"/>
    <property type="match status" value="5"/>
</dbReference>
<dbReference type="Proteomes" id="UP001239445">
    <property type="component" value="Unassembled WGS sequence"/>
</dbReference>
<dbReference type="AlphaFoldDB" id="A0AAJ0BIC0"/>
<evidence type="ECO:0000313" key="9">
    <source>
        <dbReference type="Proteomes" id="UP001239445"/>
    </source>
</evidence>
<dbReference type="GO" id="GO:0008061">
    <property type="term" value="F:chitin binding"/>
    <property type="evidence" value="ECO:0007669"/>
    <property type="project" value="UniProtKB-KW"/>
</dbReference>
<dbReference type="PANTHER" id="PTHR34997:SF2">
    <property type="entry name" value="LYSM DOMAIN-CONTAINING PROTEIN-RELATED"/>
    <property type="match status" value="1"/>
</dbReference>
<dbReference type="SUPFAM" id="SSF54106">
    <property type="entry name" value="LysM domain"/>
    <property type="match status" value="4"/>
</dbReference>
<feature type="region of interest" description="Disordered" evidence="5">
    <location>
        <begin position="479"/>
        <end position="498"/>
    </location>
</feature>
<feature type="domain" description="LysM" evidence="7">
    <location>
        <begin position="39"/>
        <end position="86"/>
    </location>
</feature>
<feature type="compositionally biased region" description="Low complexity" evidence="5">
    <location>
        <begin position="559"/>
        <end position="592"/>
    </location>
</feature>
<dbReference type="Pfam" id="PF01476">
    <property type="entry name" value="LysM"/>
    <property type="match status" value="4"/>
</dbReference>
<evidence type="ECO:0000256" key="1">
    <source>
        <dbReference type="ARBA" id="ARBA00022669"/>
    </source>
</evidence>
<dbReference type="PANTHER" id="PTHR34997">
    <property type="entry name" value="AM15"/>
    <property type="match status" value="1"/>
</dbReference>
<protein>
    <submittedName>
        <fullName evidence="8">LysM domain-containing protein</fullName>
    </submittedName>
</protein>
<feature type="domain" description="LysM" evidence="7">
    <location>
        <begin position="346"/>
        <end position="393"/>
    </location>
</feature>
<evidence type="ECO:0000256" key="2">
    <source>
        <dbReference type="ARBA" id="ARBA00022729"/>
    </source>
</evidence>
<evidence type="ECO:0000256" key="4">
    <source>
        <dbReference type="ARBA" id="ARBA00044955"/>
    </source>
</evidence>
<dbReference type="InterPro" id="IPR018392">
    <property type="entry name" value="LysM"/>
</dbReference>
<feature type="signal peptide" evidence="6">
    <location>
        <begin position="1"/>
        <end position="19"/>
    </location>
</feature>
<feature type="region of interest" description="Disordered" evidence="5">
    <location>
        <begin position="183"/>
        <end position="205"/>
    </location>
</feature>
<keyword evidence="3" id="KW-0843">Virulence</keyword>
<feature type="region of interest" description="Disordered" evidence="5">
    <location>
        <begin position="559"/>
        <end position="599"/>
    </location>
</feature>
<evidence type="ECO:0000259" key="7">
    <source>
        <dbReference type="PROSITE" id="PS51782"/>
    </source>
</evidence>
<proteinExistence type="inferred from homology"/>
<feature type="domain" description="LysM" evidence="7">
    <location>
        <begin position="241"/>
        <end position="290"/>
    </location>
</feature>
<gene>
    <name evidence="8" type="ORF">QBC47DRAFT_336253</name>
</gene>
<dbReference type="PROSITE" id="PS51782">
    <property type="entry name" value="LYSM"/>
    <property type="match status" value="6"/>
</dbReference>
<dbReference type="InterPro" id="IPR036779">
    <property type="entry name" value="LysM_dom_sf"/>
</dbReference>
<keyword evidence="2 6" id="KW-0732">Signal</keyword>
<comment type="caution">
    <text evidence="8">The sequence shown here is derived from an EMBL/GenBank/DDBJ whole genome shotgun (WGS) entry which is preliminary data.</text>
</comment>
<dbReference type="EMBL" id="MU839828">
    <property type="protein sequence ID" value="KAK1758814.1"/>
    <property type="molecule type" value="Genomic_DNA"/>
</dbReference>
<name>A0AAJ0BIC0_9PEZI</name>